<dbReference type="InterPro" id="IPR002481">
    <property type="entry name" value="FUR"/>
</dbReference>
<dbReference type="RefSeq" id="WP_072788413.1">
    <property type="nucleotide sequence ID" value="NZ_FRCX01000013.1"/>
</dbReference>
<evidence type="ECO:0000256" key="6">
    <source>
        <dbReference type="ARBA" id="ARBA00022491"/>
    </source>
</evidence>
<evidence type="ECO:0000256" key="1">
    <source>
        <dbReference type="ARBA" id="ARBA00004496"/>
    </source>
</evidence>
<dbReference type="PANTHER" id="PTHR33202:SF2">
    <property type="entry name" value="FERRIC UPTAKE REGULATION PROTEIN"/>
    <property type="match status" value="1"/>
</dbReference>
<evidence type="ECO:0000256" key="10">
    <source>
        <dbReference type="ARBA" id="ARBA00023015"/>
    </source>
</evidence>
<dbReference type="GO" id="GO:0000976">
    <property type="term" value="F:transcription cis-regulatory region binding"/>
    <property type="evidence" value="ECO:0007669"/>
    <property type="project" value="TreeGrafter"/>
</dbReference>
<evidence type="ECO:0000256" key="13">
    <source>
        <dbReference type="PIRSR" id="PIRSR602481-1"/>
    </source>
</evidence>
<dbReference type="Pfam" id="PF01475">
    <property type="entry name" value="FUR"/>
    <property type="match status" value="1"/>
</dbReference>
<dbReference type="GO" id="GO:0001216">
    <property type="term" value="F:DNA-binding transcription activator activity"/>
    <property type="evidence" value="ECO:0007669"/>
    <property type="project" value="UniProtKB-ARBA"/>
</dbReference>
<sequence length="151" mass="17309">MDIPQELRKLGLKATLPRLRILQLFQESKSKHLSADDVYRLLHDENIDMGLATVYRVLMQFADAGILIRRHFESVASVFELNEGGHHDHLICTNCGRMEEFLDAEIEQRQEAVARERNFVLHEHSLSLYGFCGDCAASIKPMMGAKKLRRS</sequence>
<feature type="binding site" evidence="13">
    <location>
        <position position="132"/>
    </location>
    <ligand>
        <name>Zn(2+)</name>
        <dbReference type="ChEBI" id="CHEBI:29105"/>
    </ligand>
</feature>
<dbReference type="InterPro" id="IPR036388">
    <property type="entry name" value="WH-like_DNA-bd_sf"/>
</dbReference>
<comment type="cofactor">
    <cofactor evidence="13">
        <name>Zn(2+)</name>
        <dbReference type="ChEBI" id="CHEBI:29105"/>
    </cofactor>
    <text evidence="13">Binds 1 zinc ion per subunit.</text>
</comment>
<feature type="binding site" evidence="14">
    <location>
        <position position="86"/>
    </location>
    <ligand>
        <name>Fe cation</name>
        <dbReference type="ChEBI" id="CHEBI:24875"/>
    </ligand>
</feature>
<feature type="binding site" evidence="14">
    <location>
        <position position="88"/>
    </location>
    <ligand>
        <name>Fe cation</name>
        <dbReference type="ChEBI" id="CHEBI:24875"/>
    </ligand>
</feature>
<accession>A0A1M7R6M8</accession>
<dbReference type="Proteomes" id="UP000184339">
    <property type="component" value="Unassembled WGS sequence"/>
</dbReference>
<feature type="binding site" evidence="14">
    <location>
        <position position="124"/>
    </location>
    <ligand>
        <name>Fe cation</name>
        <dbReference type="ChEBI" id="CHEBI:24875"/>
    </ligand>
</feature>
<evidence type="ECO:0000256" key="2">
    <source>
        <dbReference type="ARBA" id="ARBA00007957"/>
    </source>
</evidence>
<evidence type="ECO:0000256" key="7">
    <source>
        <dbReference type="ARBA" id="ARBA00022723"/>
    </source>
</evidence>
<evidence type="ECO:0000313" key="17">
    <source>
        <dbReference type="Proteomes" id="UP000184339"/>
    </source>
</evidence>
<dbReference type="EMBL" id="FRCX01000013">
    <property type="protein sequence ID" value="SHN41944.1"/>
    <property type="molecule type" value="Genomic_DNA"/>
</dbReference>
<dbReference type="InterPro" id="IPR036390">
    <property type="entry name" value="WH_DNA-bd_sf"/>
</dbReference>
<dbReference type="AlphaFoldDB" id="A0A1M7R6M8"/>
<keyword evidence="7 13" id="KW-0479">Metal-binding</keyword>
<dbReference type="Gene3D" id="3.30.1490.190">
    <property type="match status" value="1"/>
</dbReference>
<dbReference type="SUPFAM" id="SSF46785">
    <property type="entry name" value="Winged helix' DNA-binding domain"/>
    <property type="match status" value="1"/>
</dbReference>
<dbReference type="FunFam" id="1.10.10.10:FF:000007">
    <property type="entry name" value="Ferric uptake regulation protein"/>
    <property type="match status" value="1"/>
</dbReference>
<dbReference type="GO" id="GO:0005829">
    <property type="term" value="C:cytosol"/>
    <property type="evidence" value="ECO:0007669"/>
    <property type="project" value="TreeGrafter"/>
</dbReference>
<name>A0A1M7R6M8_9BURK</name>
<dbReference type="GO" id="GO:0045892">
    <property type="term" value="P:negative regulation of DNA-templated transcription"/>
    <property type="evidence" value="ECO:0007669"/>
    <property type="project" value="TreeGrafter"/>
</dbReference>
<evidence type="ECO:0000256" key="3">
    <source>
        <dbReference type="ARBA" id="ARBA00011738"/>
    </source>
</evidence>
<feature type="binding site" evidence="13">
    <location>
        <position position="95"/>
    </location>
    <ligand>
        <name>Zn(2+)</name>
        <dbReference type="ChEBI" id="CHEBI:29105"/>
    </ligand>
</feature>
<dbReference type="CDD" id="cd07153">
    <property type="entry name" value="Fur_like"/>
    <property type="match status" value="1"/>
</dbReference>
<dbReference type="NCBIfam" id="NF006999">
    <property type="entry name" value="PRK09462.1"/>
    <property type="match status" value="1"/>
</dbReference>
<proteinExistence type="inferred from homology"/>
<dbReference type="GO" id="GO:0008270">
    <property type="term" value="F:zinc ion binding"/>
    <property type="evidence" value="ECO:0007669"/>
    <property type="project" value="TreeGrafter"/>
</dbReference>
<keyword evidence="10 15" id="KW-0805">Transcription regulation</keyword>
<evidence type="ECO:0000313" key="16">
    <source>
        <dbReference type="EMBL" id="SHN41944.1"/>
    </source>
</evidence>
<protein>
    <recommendedName>
        <fullName evidence="4 15">Ferric uptake regulation protein</fullName>
    </recommendedName>
</protein>
<keyword evidence="8 13" id="KW-0862">Zinc</keyword>
<keyword evidence="5 15" id="KW-0963">Cytoplasm</keyword>
<comment type="subunit">
    <text evidence="3 15">Homodimer.</text>
</comment>
<keyword evidence="9 14" id="KW-0408">Iron</keyword>
<keyword evidence="12 15" id="KW-0804">Transcription</keyword>
<dbReference type="FunFam" id="3.30.1490.190:FF:000001">
    <property type="entry name" value="Ferric uptake regulation protein"/>
    <property type="match status" value="1"/>
</dbReference>
<evidence type="ECO:0000256" key="12">
    <source>
        <dbReference type="ARBA" id="ARBA00023163"/>
    </source>
</evidence>
<keyword evidence="17" id="KW-1185">Reference proteome</keyword>
<feature type="binding site" evidence="13">
    <location>
        <position position="135"/>
    </location>
    <ligand>
        <name>Zn(2+)</name>
        <dbReference type="ChEBI" id="CHEBI:29105"/>
    </ligand>
</feature>
<evidence type="ECO:0000256" key="9">
    <source>
        <dbReference type="ARBA" id="ARBA00023004"/>
    </source>
</evidence>
<comment type="cofactor">
    <cofactor evidence="14">
        <name>Mn(2+)</name>
        <dbReference type="ChEBI" id="CHEBI:29035"/>
    </cofactor>
    <cofactor evidence="14">
        <name>Fe(2+)</name>
        <dbReference type="ChEBI" id="CHEBI:29033"/>
    </cofactor>
    <text evidence="14">Binds 1 Mn(2+) or Fe(2+) ion per subunit.</text>
</comment>
<feature type="binding site" evidence="13">
    <location>
        <position position="92"/>
    </location>
    <ligand>
        <name>Zn(2+)</name>
        <dbReference type="ChEBI" id="CHEBI:29105"/>
    </ligand>
</feature>
<dbReference type="PANTHER" id="PTHR33202">
    <property type="entry name" value="ZINC UPTAKE REGULATION PROTEIN"/>
    <property type="match status" value="1"/>
</dbReference>
<keyword evidence="11 15" id="KW-0238">DNA-binding</keyword>
<dbReference type="GO" id="GO:1900705">
    <property type="term" value="P:negative regulation of siderophore biosynthetic process"/>
    <property type="evidence" value="ECO:0007669"/>
    <property type="project" value="TreeGrafter"/>
</dbReference>
<dbReference type="OrthoDB" id="8659436at2"/>
<keyword evidence="6 15" id="KW-0678">Repressor</keyword>
<dbReference type="GO" id="GO:0032993">
    <property type="term" value="C:protein-DNA complex"/>
    <property type="evidence" value="ECO:0007669"/>
    <property type="project" value="UniProtKB-ARBA"/>
</dbReference>
<organism evidence="16 17">
    <name type="scientific">Duganella sacchari</name>
    <dbReference type="NCBI Taxonomy" id="551987"/>
    <lineage>
        <taxon>Bacteria</taxon>
        <taxon>Pseudomonadati</taxon>
        <taxon>Pseudomonadota</taxon>
        <taxon>Betaproteobacteria</taxon>
        <taxon>Burkholderiales</taxon>
        <taxon>Oxalobacteraceae</taxon>
        <taxon>Telluria group</taxon>
        <taxon>Duganella</taxon>
    </lineage>
</organism>
<evidence type="ECO:0000256" key="5">
    <source>
        <dbReference type="ARBA" id="ARBA00022490"/>
    </source>
</evidence>
<evidence type="ECO:0000256" key="15">
    <source>
        <dbReference type="RuleBase" id="RU364037"/>
    </source>
</evidence>
<comment type="similarity">
    <text evidence="2 15">Belongs to the Fur family.</text>
</comment>
<reference evidence="17" key="1">
    <citation type="submission" date="2016-11" db="EMBL/GenBank/DDBJ databases">
        <authorList>
            <person name="Varghese N."/>
            <person name="Submissions S."/>
        </authorList>
    </citation>
    <scope>NUCLEOTIDE SEQUENCE [LARGE SCALE GENOMIC DNA]</scope>
    <source>
        <strain evidence="17">Sac-22</strain>
    </source>
</reference>
<evidence type="ECO:0000256" key="14">
    <source>
        <dbReference type="PIRSR" id="PIRSR602481-2"/>
    </source>
</evidence>
<dbReference type="InterPro" id="IPR043135">
    <property type="entry name" value="Fur_C"/>
</dbReference>
<dbReference type="Gene3D" id="1.10.10.10">
    <property type="entry name" value="Winged helix-like DNA-binding domain superfamily/Winged helix DNA-binding domain"/>
    <property type="match status" value="1"/>
</dbReference>
<comment type="subcellular location">
    <subcellularLocation>
        <location evidence="1 15">Cytoplasm</location>
    </subcellularLocation>
</comment>
<evidence type="ECO:0000256" key="4">
    <source>
        <dbReference type="ARBA" id="ARBA00020910"/>
    </source>
</evidence>
<evidence type="ECO:0000256" key="11">
    <source>
        <dbReference type="ARBA" id="ARBA00023125"/>
    </source>
</evidence>
<feature type="binding site" evidence="14">
    <location>
        <position position="107"/>
    </location>
    <ligand>
        <name>Fe cation</name>
        <dbReference type="ChEBI" id="CHEBI:24875"/>
    </ligand>
</feature>
<dbReference type="STRING" id="551987.SAMN05192549_11388"/>
<evidence type="ECO:0000256" key="8">
    <source>
        <dbReference type="ARBA" id="ARBA00022833"/>
    </source>
</evidence>
<gene>
    <name evidence="15" type="primary">fur</name>
    <name evidence="16" type="ORF">SAMN05192549_11388</name>
</gene>